<dbReference type="PANTHER" id="PTHR11839">
    <property type="entry name" value="UDP/ADP-SUGAR PYROPHOSPHATASE"/>
    <property type="match status" value="1"/>
</dbReference>
<dbReference type="EMBL" id="CP120863">
    <property type="protein sequence ID" value="WFE88401.1"/>
    <property type="molecule type" value="Genomic_DNA"/>
</dbReference>
<dbReference type="PANTHER" id="PTHR11839:SF18">
    <property type="entry name" value="NUDIX HYDROLASE DOMAIN-CONTAINING PROTEIN"/>
    <property type="match status" value="1"/>
</dbReference>
<dbReference type="Gene3D" id="3.90.79.10">
    <property type="entry name" value="Nucleoside Triphosphate Pyrophosphohydrolase"/>
    <property type="match status" value="1"/>
</dbReference>
<evidence type="ECO:0000256" key="8">
    <source>
        <dbReference type="ARBA" id="ARBA00032272"/>
    </source>
</evidence>
<evidence type="ECO:0000256" key="3">
    <source>
        <dbReference type="ARBA" id="ARBA00007275"/>
    </source>
</evidence>
<evidence type="ECO:0000256" key="1">
    <source>
        <dbReference type="ARBA" id="ARBA00000847"/>
    </source>
</evidence>
<evidence type="ECO:0000256" key="5">
    <source>
        <dbReference type="ARBA" id="ARBA00016377"/>
    </source>
</evidence>
<gene>
    <name evidence="10" type="ORF">K1718_19855</name>
</gene>
<comment type="subunit">
    <text evidence="4">Homodimer.</text>
</comment>
<dbReference type="InterPro" id="IPR015797">
    <property type="entry name" value="NUDIX_hydrolase-like_dom_sf"/>
</dbReference>
<evidence type="ECO:0000313" key="11">
    <source>
        <dbReference type="Proteomes" id="UP001209803"/>
    </source>
</evidence>
<name>A0ABY8EZS0_9HYPH</name>
<comment type="similarity">
    <text evidence="3">Belongs to the Nudix hydrolase family. NudK subfamily.</text>
</comment>
<dbReference type="NCBIfam" id="TIGR00052">
    <property type="entry name" value="nudix-type nucleoside diphosphatase, YffH/AdpP family"/>
    <property type="match status" value="1"/>
</dbReference>
<dbReference type="CDD" id="cd24157">
    <property type="entry name" value="NUDIX_GDPMK"/>
    <property type="match status" value="1"/>
</dbReference>
<evidence type="ECO:0000256" key="6">
    <source>
        <dbReference type="ARBA" id="ARBA00022801"/>
    </source>
</evidence>
<dbReference type="Pfam" id="PF00293">
    <property type="entry name" value="NUDIX"/>
    <property type="match status" value="1"/>
</dbReference>
<proteinExistence type="inferred from homology"/>
<dbReference type="SUPFAM" id="SSF55811">
    <property type="entry name" value="Nudix"/>
    <property type="match status" value="1"/>
</dbReference>
<accession>A0ABY8EZS0</accession>
<reference evidence="10 11" key="1">
    <citation type="submission" date="2023-03" db="EMBL/GenBank/DDBJ databases">
        <title>Roseibium porphyridii sp. nov. and Roseibium rhodosorbium sp. nov. isolated from marine algae, Porphyridium cruentum and Rhodosorus marinus, respectively.</title>
        <authorList>
            <person name="Lee M.W."/>
            <person name="Choi B.J."/>
            <person name="Lee J.K."/>
            <person name="Choi D.G."/>
            <person name="Baek J.H."/>
            <person name="Bayburt H."/>
            <person name="Kim J.M."/>
            <person name="Han D.M."/>
            <person name="Kim K.H."/>
            <person name="Jeon C.O."/>
        </authorList>
    </citation>
    <scope>NUCLEOTIDE SEQUENCE [LARGE SCALE GENOMIC DNA]</scope>
    <source>
        <strain evidence="10 11">KMA01</strain>
    </source>
</reference>
<evidence type="ECO:0000259" key="9">
    <source>
        <dbReference type="PROSITE" id="PS51462"/>
    </source>
</evidence>
<protein>
    <recommendedName>
        <fullName evidence="5">GDP-mannose pyrophosphatase</fullName>
    </recommendedName>
    <alternativeName>
        <fullName evidence="7">GDP-mannose hydrolase</fullName>
    </alternativeName>
    <alternativeName>
        <fullName evidence="8">GDPMK</fullName>
    </alternativeName>
</protein>
<keyword evidence="6" id="KW-0378">Hydrolase</keyword>
<keyword evidence="11" id="KW-1185">Reference proteome</keyword>
<evidence type="ECO:0000256" key="7">
    <source>
        <dbReference type="ARBA" id="ARBA00032162"/>
    </source>
</evidence>
<evidence type="ECO:0000313" key="10">
    <source>
        <dbReference type="EMBL" id="WFE88401.1"/>
    </source>
</evidence>
<comment type="catalytic activity">
    <reaction evidence="1">
        <text>GDP-alpha-D-mannose + H2O = alpha-D-mannose 1-phosphate + GMP + 2 H(+)</text>
        <dbReference type="Rhea" id="RHEA:27978"/>
        <dbReference type="ChEBI" id="CHEBI:15377"/>
        <dbReference type="ChEBI" id="CHEBI:15378"/>
        <dbReference type="ChEBI" id="CHEBI:57527"/>
        <dbReference type="ChEBI" id="CHEBI:58115"/>
        <dbReference type="ChEBI" id="CHEBI:58409"/>
    </reaction>
</comment>
<feature type="domain" description="Nudix hydrolase" evidence="9">
    <location>
        <begin position="45"/>
        <end position="183"/>
    </location>
</feature>
<sequence>MKDTEYLKVKGTKVLANEWGTLTQFKVDYRRKDGRWQEQIREAYDRGHGVACLLHDPETDCVLLTRQFRLPVWLSGSDPFLIEAPAGLLEGAQPEERMRLELIEETGFEVSELNHLFDAYMSPGSVTEYLAFFTGTYHLKNKVAVGGGAEDEGEDIEVVHVPLRDALGMMRSGEIRDAKTIILLQELALRQFSVSKD</sequence>
<organism evidence="10 11">
    <name type="scientific">Roseibium porphyridii</name>
    <dbReference type="NCBI Taxonomy" id="2866279"/>
    <lineage>
        <taxon>Bacteria</taxon>
        <taxon>Pseudomonadati</taxon>
        <taxon>Pseudomonadota</taxon>
        <taxon>Alphaproteobacteria</taxon>
        <taxon>Hyphomicrobiales</taxon>
        <taxon>Stappiaceae</taxon>
        <taxon>Roseibium</taxon>
    </lineage>
</organism>
<dbReference type="PROSITE" id="PS51462">
    <property type="entry name" value="NUDIX"/>
    <property type="match status" value="1"/>
</dbReference>
<dbReference type="RefSeq" id="WP_265681101.1">
    <property type="nucleotide sequence ID" value="NZ_CP120863.1"/>
</dbReference>
<evidence type="ECO:0000256" key="2">
    <source>
        <dbReference type="ARBA" id="ARBA00001946"/>
    </source>
</evidence>
<dbReference type="InterPro" id="IPR000086">
    <property type="entry name" value="NUDIX_hydrolase_dom"/>
</dbReference>
<comment type="cofactor">
    <cofactor evidence="2">
        <name>Mg(2+)</name>
        <dbReference type="ChEBI" id="CHEBI:18420"/>
    </cofactor>
</comment>
<dbReference type="InterPro" id="IPR004385">
    <property type="entry name" value="NDP_pyrophosphatase"/>
</dbReference>
<evidence type="ECO:0000256" key="4">
    <source>
        <dbReference type="ARBA" id="ARBA00011738"/>
    </source>
</evidence>
<dbReference type="Proteomes" id="UP001209803">
    <property type="component" value="Chromosome"/>
</dbReference>